<protein>
    <submittedName>
        <fullName evidence="1">Uncharacterized protein</fullName>
    </submittedName>
</protein>
<gene>
    <name evidence="1" type="ORF">L6164_008449</name>
</gene>
<accession>A0ACB9PHX7</accession>
<reference evidence="1 2" key="1">
    <citation type="journal article" date="2022" name="DNA Res.">
        <title>Chromosomal-level genome assembly of the orchid tree Bauhinia variegata (Leguminosae; Cercidoideae) supports the allotetraploid origin hypothesis of Bauhinia.</title>
        <authorList>
            <person name="Zhong Y."/>
            <person name="Chen Y."/>
            <person name="Zheng D."/>
            <person name="Pang J."/>
            <person name="Liu Y."/>
            <person name="Luo S."/>
            <person name="Meng S."/>
            <person name="Qian L."/>
            <person name="Wei D."/>
            <person name="Dai S."/>
            <person name="Zhou R."/>
        </authorList>
    </citation>
    <scope>NUCLEOTIDE SEQUENCE [LARGE SCALE GENOMIC DNA]</scope>
    <source>
        <strain evidence="1">BV-YZ2020</strain>
    </source>
</reference>
<organism evidence="1 2">
    <name type="scientific">Bauhinia variegata</name>
    <name type="common">Purple orchid tree</name>
    <name type="synonym">Phanera variegata</name>
    <dbReference type="NCBI Taxonomy" id="167791"/>
    <lineage>
        <taxon>Eukaryota</taxon>
        <taxon>Viridiplantae</taxon>
        <taxon>Streptophyta</taxon>
        <taxon>Embryophyta</taxon>
        <taxon>Tracheophyta</taxon>
        <taxon>Spermatophyta</taxon>
        <taxon>Magnoliopsida</taxon>
        <taxon>eudicotyledons</taxon>
        <taxon>Gunneridae</taxon>
        <taxon>Pentapetalae</taxon>
        <taxon>rosids</taxon>
        <taxon>fabids</taxon>
        <taxon>Fabales</taxon>
        <taxon>Fabaceae</taxon>
        <taxon>Cercidoideae</taxon>
        <taxon>Cercideae</taxon>
        <taxon>Bauhiniinae</taxon>
        <taxon>Bauhinia</taxon>
    </lineage>
</organism>
<keyword evidence="2" id="KW-1185">Reference proteome</keyword>
<evidence type="ECO:0000313" key="2">
    <source>
        <dbReference type="Proteomes" id="UP000828941"/>
    </source>
</evidence>
<dbReference type="Proteomes" id="UP000828941">
    <property type="component" value="Chromosome 4"/>
</dbReference>
<comment type="caution">
    <text evidence="1">The sequence shown here is derived from an EMBL/GenBank/DDBJ whole genome shotgun (WGS) entry which is preliminary data.</text>
</comment>
<sequence length="788" mass="87018">MNANETLFDAITTLKETKNSMTYEVCLHVPPYIVSDGIWGNHVDSWSPMKSSVPVFEFQMIVIFVITQLGHLILKRLGFPHLVSQMIAGLILGPSLQLGKLNKYKKKMFPYGSEDTLATISSLGYAIFMFLAGAQMDFGMINKTGRRAWAIAFIGLATPLVTGFSASAYLLEQLIKVIGKQAHNVHVVFISHSITSFPVIANLLNNLKIPNSELGRLALSSALVSDILSTSVTSVGTGIVSRLHNPKMILVNMASLFAFAVLIPLICRPAMFWVIKRTPEGRPVRDVYIYAIIAMIFGMGSLSMQLDQEFSLGAFIFGLAVPEGPPLGSALVKKLELFGTWFLLPIFVTTCVMKVDLSLKFTPSSILIIGAYILMAHLIKIVACLLPPLCCKMSIKDALALALILSCKGVVEVCSYNALYDKKNIHAQTYGMLMISIMIIASIVPMCVKYLYDPSRKYTGYLRRNVMSIKPNSETRILCCIHKPYQIAHVTDFVSVCCPTAENPIIMDALHLVELVGRSSPIFVSHRLQRTVTSGSFNSYSQKLILAFDLYQLDNLGVTSINTYTAVSPTALMHEDVCHLALDKMSSIIVLPFHQKWSNNGEIEDEDKNTRALNCKVLERAPCSVAILVSRAAIPRDSTCRLAMIFLGGNDDREALVLAKRATKDLRINVVVYHFVTSVDNKVSGDWESVLDREVLKDFERAQFGPNVSYRKVVVEGGPEMTNILGTMAMEHDFFMVGRRHDTGFPQIAGLGAWSEFSELGVVGDLLASRDFQSKASVLVVQQQLVSN</sequence>
<proteinExistence type="predicted"/>
<dbReference type="EMBL" id="CM039429">
    <property type="protein sequence ID" value="KAI4347657.1"/>
    <property type="molecule type" value="Genomic_DNA"/>
</dbReference>
<name>A0ACB9PHX7_BAUVA</name>
<evidence type="ECO:0000313" key="1">
    <source>
        <dbReference type="EMBL" id="KAI4347657.1"/>
    </source>
</evidence>